<keyword evidence="2" id="KW-0067">ATP-binding</keyword>
<feature type="transmembrane region" description="Helical" evidence="3">
    <location>
        <begin position="59"/>
        <end position="79"/>
    </location>
</feature>
<dbReference type="RefSeq" id="WP_203789426.1">
    <property type="nucleotide sequence ID" value="NZ_BOMV01000097.1"/>
</dbReference>
<evidence type="ECO:0000256" key="2">
    <source>
        <dbReference type="ARBA" id="ARBA00022840"/>
    </source>
</evidence>
<evidence type="ECO:0000256" key="3">
    <source>
        <dbReference type="SAM" id="Phobius"/>
    </source>
</evidence>
<proteinExistence type="predicted"/>
<dbReference type="EMBL" id="BOMV01000097">
    <property type="protein sequence ID" value="GIF01034.1"/>
    <property type="molecule type" value="Genomic_DNA"/>
</dbReference>
<dbReference type="InterPro" id="IPR027417">
    <property type="entry name" value="P-loop_NTPase"/>
</dbReference>
<dbReference type="SMART" id="SM00382">
    <property type="entry name" value="AAA"/>
    <property type="match status" value="1"/>
</dbReference>
<reference evidence="5" key="1">
    <citation type="submission" date="2021-01" db="EMBL/GenBank/DDBJ databases">
        <title>Whole genome shotgun sequence of Actinoplanes rishiriensis NBRC 108556.</title>
        <authorList>
            <person name="Komaki H."/>
            <person name="Tamura T."/>
        </authorList>
    </citation>
    <scope>NUCLEOTIDE SEQUENCE</scope>
    <source>
        <strain evidence="5">NBRC 108556</strain>
    </source>
</reference>
<dbReference type="InterPro" id="IPR003593">
    <property type="entry name" value="AAA+_ATPase"/>
</dbReference>
<dbReference type="PANTHER" id="PTHR24221:SF654">
    <property type="entry name" value="ATP-BINDING CASSETTE SUB-FAMILY B MEMBER 6"/>
    <property type="match status" value="1"/>
</dbReference>
<dbReference type="PROSITE" id="PS50893">
    <property type="entry name" value="ABC_TRANSPORTER_2"/>
    <property type="match status" value="1"/>
</dbReference>
<feature type="transmembrane region" description="Helical" evidence="3">
    <location>
        <begin position="244"/>
        <end position="265"/>
    </location>
</feature>
<keyword evidence="3" id="KW-0472">Membrane</keyword>
<keyword evidence="3" id="KW-1133">Transmembrane helix</keyword>
<dbReference type="SUPFAM" id="SSF52540">
    <property type="entry name" value="P-loop containing nucleoside triphosphate hydrolases"/>
    <property type="match status" value="1"/>
</dbReference>
<keyword evidence="3" id="KW-0812">Transmembrane</keyword>
<feature type="transmembrane region" description="Helical" evidence="3">
    <location>
        <begin position="156"/>
        <end position="179"/>
    </location>
</feature>
<dbReference type="InterPro" id="IPR003439">
    <property type="entry name" value="ABC_transporter-like_ATP-bd"/>
</dbReference>
<evidence type="ECO:0000313" key="6">
    <source>
        <dbReference type="Proteomes" id="UP000636960"/>
    </source>
</evidence>
<dbReference type="Gene3D" id="3.40.50.300">
    <property type="entry name" value="P-loop containing nucleotide triphosphate hydrolases"/>
    <property type="match status" value="1"/>
</dbReference>
<dbReference type="GO" id="GO:0005524">
    <property type="term" value="F:ATP binding"/>
    <property type="evidence" value="ECO:0007669"/>
    <property type="project" value="UniProtKB-KW"/>
</dbReference>
<accession>A0A919MZ48</accession>
<dbReference type="AlphaFoldDB" id="A0A919MZ48"/>
<sequence>MTTYLRLWTEMFRLCWRKRPGMTALVLLLQLVNTAAFAVVGLALKALVDEMSSGGGVDVAALTVAAFGAALAFALDWTIGELAAVLTVHLVDSVGLTGVEPEILGICAGLDGIDHLERAEFLDRVTAVRGQGWAVVESAWSVLLSVLVVVRLLVTVAVLASAAVWLLLLVPGAAVQLWLDARGKRRVIATEVAVAGDVRLQRALFRLLTEPASVKEIQVAGVGDELRARQRAVWDGIVRARTSAWMTAGIWSSAGWLLFAVSYTVGLGLTVARGGSAGAVVLAVTLGAQLRTVLESALRSSTAAAESRRVLEPFRWLRRYAAEQRRRHGSGQAPPEKLRDGITLDRVSFRYHGGVAPAVHEVSVTLPAGSVVAVVGEYGSGKTTLVKLLAKMYEPTSGAIRVDGADLGDLDTAQWRLAMSAAFQDFGRYETTLAEAVGLGDITAPETARQAAIEAADANGLVDQLPDGPGTLLGTRFGGRGLSEGQWQKVALARACMRTSPLLFVLDEPTASLDAPSEHLIFQRYMRRAGEIAATSGGITLIVSHRFSTVADADLILVLEDGRLIESGSHQELLEHGGTYADLYGLQATAYALGNEGTLPAM</sequence>
<evidence type="ECO:0000313" key="5">
    <source>
        <dbReference type="EMBL" id="GIF01034.1"/>
    </source>
</evidence>
<gene>
    <name evidence="5" type="ORF">Ari01nite_84980</name>
</gene>
<comment type="caution">
    <text evidence="5">The sequence shown here is derived from an EMBL/GenBank/DDBJ whole genome shotgun (WGS) entry which is preliminary data.</text>
</comment>
<dbReference type="InterPro" id="IPR039421">
    <property type="entry name" value="Type_1_exporter"/>
</dbReference>
<dbReference type="Proteomes" id="UP000636960">
    <property type="component" value="Unassembled WGS sequence"/>
</dbReference>
<keyword evidence="1" id="KW-0547">Nucleotide-binding</keyword>
<keyword evidence="6" id="KW-1185">Reference proteome</keyword>
<dbReference type="PANTHER" id="PTHR24221">
    <property type="entry name" value="ATP-BINDING CASSETTE SUB-FAMILY B"/>
    <property type="match status" value="1"/>
</dbReference>
<dbReference type="GO" id="GO:0034040">
    <property type="term" value="F:ATPase-coupled lipid transmembrane transporter activity"/>
    <property type="evidence" value="ECO:0007669"/>
    <property type="project" value="TreeGrafter"/>
</dbReference>
<feature type="transmembrane region" description="Helical" evidence="3">
    <location>
        <begin position="132"/>
        <end position="150"/>
    </location>
</feature>
<dbReference type="GO" id="GO:0016887">
    <property type="term" value="F:ATP hydrolysis activity"/>
    <property type="evidence" value="ECO:0007669"/>
    <property type="project" value="InterPro"/>
</dbReference>
<dbReference type="Pfam" id="PF00005">
    <property type="entry name" value="ABC_tran"/>
    <property type="match status" value="1"/>
</dbReference>
<feature type="domain" description="ABC transporter" evidence="4">
    <location>
        <begin position="342"/>
        <end position="586"/>
    </location>
</feature>
<name>A0A919MZ48_9ACTN</name>
<protein>
    <submittedName>
        <fullName evidence="5">ABC transporter permease</fullName>
    </submittedName>
</protein>
<organism evidence="5 6">
    <name type="scientific">Paractinoplanes rishiriensis</name>
    <dbReference type="NCBI Taxonomy" id="1050105"/>
    <lineage>
        <taxon>Bacteria</taxon>
        <taxon>Bacillati</taxon>
        <taxon>Actinomycetota</taxon>
        <taxon>Actinomycetes</taxon>
        <taxon>Micromonosporales</taxon>
        <taxon>Micromonosporaceae</taxon>
        <taxon>Paractinoplanes</taxon>
    </lineage>
</organism>
<evidence type="ECO:0000259" key="4">
    <source>
        <dbReference type="PROSITE" id="PS50893"/>
    </source>
</evidence>
<feature type="transmembrane region" description="Helical" evidence="3">
    <location>
        <begin position="21"/>
        <end position="47"/>
    </location>
</feature>
<evidence type="ECO:0000256" key="1">
    <source>
        <dbReference type="ARBA" id="ARBA00022741"/>
    </source>
</evidence>